<keyword evidence="3" id="KW-1185">Reference proteome</keyword>
<gene>
    <name evidence="2" type="ORF">BU14_0118s0009</name>
</gene>
<protein>
    <submittedName>
        <fullName evidence="2">Uncharacterized protein</fullName>
    </submittedName>
</protein>
<feature type="compositionally biased region" description="Basic residues" evidence="1">
    <location>
        <begin position="35"/>
        <end position="52"/>
    </location>
</feature>
<feature type="region of interest" description="Disordered" evidence="1">
    <location>
        <begin position="34"/>
        <end position="219"/>
    </location>
</feature>
<evidence type="ECO:0000313" key="3">
    <source>
        <dbReference type="Proteomes" id="UP000218209"/>
    </source>
</evidence>
<sequence>MGRKKTARPWIQYSTLAAADRAATGACASCGLSHPRCRGRQARPPRAYRNRGRCLPPRGRSDSVVTMHAAPDRRKGQAPPAGSAAGPAADTPTTRCGPCRPRTRAPCAQTHPRPGASAPAQPGTHPRRQTARHPACRHRPTGDACTFQQHTPVVQGRSGAPRTASAPPRPRARGGKRRRRQRTRGLTHGTTPRGGRGRRHGGATRPRPTWVGPTPTRLP</sequence>
<dbReference type="Proteomes" id="UP000218209">
    <property type="component" value="Unassembled WGS sequence"/>
</dbReference>
<dbReference type="AlphaFoldDB" id="A0A1X6PBC3"/>
<feature type="compositionally biased region" description="Low complexity" evidence="1">
    <location>
        <begin position="77"/>
        <end position="108"/>
    </location>
</feature>
<feature type="compositionally biased region" description="Basic residues" evidence="1">
    <location>
        <begin position="125"/>
        <end position="139"/>
    </location>
</feature>
<evidence type="ECO:0000313" key="2">
    <source>
        <dbReference type="EMBL" id="OSX78158.1"/>
    </source>
</evidence>
<accession>A0A1X6PBC3</accession>
<feature type="compositionally biased region" description="Basic residues" evidence="1">
    <location>
        <begin position="170"/>
        <end position="185"/>
    </location>
</feature>
<feature type="compositionally biased region" description="Low complexity" evidence="1">
    <location>
        <begin position="157"/>
        <end position="166"/>
    </location>
</feature>
<evidence type="ECO:0000256" key="1">
    <source>
        <dbReference type="SAM" id="MobiDB-lite"/>
    </source>
</evidence>
<name>A0A1X6PBC3_PORUM</name>
<organism evidence="2 3">
    <name type="scientific">Porphyra umbilicalis</name>
    <name type="common">Purple laver</name>
    <name type="synonym">Red alga</name>
    <dbReference type="NCBI Taxonomy" id="2786"/>
    <lineage>
        <taxon>Eukaryota</taxon>
        <taxon>Rhodophyta</taxon>
        <taxon>Bangiophyceae</taxon>
        <taxon>Bangiales</taxon>
        <taxon>Bangiaceae</taxon>
        <taxon>Porphyra</taxon>
    </lineage>
</organism>
<proteinExistence type="predicted"/>
<reference evidence="2 3" key="1">
    <citation type="submission" date="2017-03" db="EMBL/GenBank/DDBJ databases">
        <title>WGS assembly of Porphyra umbilicalis.</title>
        <authorList>
            <person name="Brawley S.H."/>
            <person name="Blouin N.A."/>
            <person name="Ficko-Blean E."/>
            <person name="Wheeler G.L."/>
            <person name="Lohr M."/>
            <person name="Goodson H.V."/>
            <person name="Jenkins J.W."/>
            <person name="Blaby-Haas C.E."/>
            <person name="Helliwell K.E."/>
            <person name="Chan C."/>
            <person name="Marriage T."/>
            <person name="Bhattacharya D."/>
            <person name="Klein A.S."/>
            <person name="Badis Y."/>
            <person name="Brodie J."/>
            <person name="Cao Y."/>
            <person name="Collen J."/>
            <person name="Dittami S.M."/>
            <person name="Gachon C.M."/>
            <person name="Green B.R."/>
            <person name="Karpowicz S."/>
            <person name="Kim J.W."/>
            <person name="Kudahl U."/>
            <person name="Lin S."/>
            <person name="Michel G."/>
            <person name="Mittag M."/>
            <person name="Olson B.J."/>
            <person name="Pangilinan J."/>
            <person name="Peng Y."/>
            <person name="Qiu H."/>
            <person name="Shu S."/>
            <person name="Singer J.T."/>
            <person name="Smith A.G."/>
            <person name="Sprecher B.N."/>
            <person name="Wagner V."/>
            <person name="Wang W."/>
            <person name="Wang Z.-Y."/>
            <person name="Yan J."/>
            <person name="Yarish C."/>
            <person name="Zoeuner-Riek S."/>
            <person name="Zhuang Y."/>
            <person name="Zou Y."/>
            <person name="Lindquist E.A."/>
            <person name="Grimwood J."/>
            <person name="Barry K."/>
            <person name="Rokhsar D.S."/>
            <person name="Schmutz J."/>
            <person name="Stiller J.W."/>
            <person name="Grossman A.R."/>
            <person name="Prochnik S.E."/>
        </authorList>
    </citation>
    <scope>NUCLEOTIDE SEQUENCE [LARGE SCALE GENOMIC DNA]</scope>
    <source>
        <strain evidence="2">4086291</strain>
    </source>
</reference>
<dbReference type="EMBL" id="KV918819">
    <property type="protein sequence ID" value="OSX78158.1"/>
    <property type="molecule type" value="Genomic_DNA"/>
</dbReference>